<protein>
    <submittedName>
        <fullName evidence="4">CubicO group peptidase (Beta-lactamase class C family)</fullName>
    </submittedName>
</protein>
<sequence length="652" mass="72285">MKTFLFTLLTALFLLQPARANAAGWVDEVIGWFSELFAEPSRAAVVATAPTVNIDSLRSTPLGILLNRIPSSDTLAVRYNWPFASADARGEVARYERLLRQTILLTDPTNKLPLSADAVRVIYQPGHRPGYFLDLLARFTDVQEVVFSDLVADVLKVSPALPTVILVDDAQFTGTLPWYLELGGAADQQTTVVHFGPVDRLAGVPGDWSVINCPLRSKESEAFLAQALVGAELIDARLSTTTPAFAAGAGFRLTGDRTGFRLPEQLGVDREELEKIDYQINRGIRYRAMPGAQLLVMKGGQVVYEKAYGHQVYRKQAVNNADLYDLASVTKAASTSLAVMKLYDRGELALKKRVRDYLPEFKRNLVGRYRIDQLLSHHTGLQPNLPIGPLISRQFTADESSPEYPYPLGPGKWLGREIPGAVKNALTGQLEYTKKPMHQYSDLNYYLLQLIVERVSGESLDEFVRANFYAPMGLRRLTYKPNATFPAHRIVPTIDEPWMRGGLLRGDVHDEGAALLGGVGGHAGLFGNAHDLGQLFQLLNNRGSYHGKEYLRPETVALFTGHGPYNYRALAFDRLAGRWGGAHEYGVSTNTIGHLGYTGTSVWADPDNDLVYVLLTNRVNPDPTNAKFREMAIRSHVSRVVYRALDTWEVNS</sequence>
<keyword evidence="2" id="KW-0732">Signal</keyword>
<dbReference type="InterPro" id="IPR050789">
    <property type="entry name" value="Diverse_Enzym_Activities"/>
</dbReference>
<proteinExistence type="predicted"/>
<dbReference type="InterPro" id="IPR001466">
    <property type="entry name" value="Beta-lactam-related"/>
</dbReference>
<evidence type="ECO:0000313" key="5">
    <source>
        <dbReference type="Proteomes" id="UP000770785"/>
    </source>
</evidence>
<keyword evidence="5" id="KW-1185">Reference proteome</keyword>
<evidence type="ECO:0000259" key="3">
    <source>
        <dbReference type="Pfam" id="PF00144"/>
    </source>
</evidence>
<comment type="caution">
    <text evidence="4">The sequence shown here is derived from an EMBL/GenBank/DDBJ whole genome shotgun (WGS) entry which is preliminary data.</text>
</comment>
<gene>
    <name evidence="4" type="ORF">GGR27_000743</name>
</gene>
<dbReference type="EMBL" id="JAATJH010000001">
    <property type="protein sequence ID" value="NJC25262.1"/>
    <property type="molecule type" value="Genomic_DNA"/>
</dbReference>
<keyword evidence="1" id="KW-0378">Hydrolase</keyword>
<name>A0ABX0X8Z8_9BACT</name>
<reference evidence="4 5" key="1">
    <citation type="submission" date="2020-03" db="EMBL/GenBank/DDBJ databases">
        <title>Genomic Encyclopedia of Type Strains, Phase IV (KMG-IV): sequencing the most valuable type-strain genomes for metagenomic binning, comparative biology and taxonomic classification.</title>
        <authorList>
            <person name="Goeker M."/>
        </authorList>
    </citation>
    <scope>NUCLEOTIDE SEQUENCE [LARGE SCALE GENOMIC DNA]</scope>
    <source>
        <strain evidence="4 5">DSM 105096</strain>
    </source>
</reference>
<feature type="domain" description="Beta-lactamase-related" evidence="3">
    <location>
        <begin position="287"/>
        <end position="624"/>
    </location>
</feature>
<evidence type="ECO:0000256" key="1">
    <source>
        <dbReference type="ARBA" id="ARBA00022801"/>
    </source>
</evidence>
<dbReference type="PANTHER" id="PTHR43283:SF11">
    <property type="entry name" value="BETA-LACTAMASE-RELATED DOMAIN-CONTAINING PROTEIN"/>
    <property type="match status" value="1"/>
</dbReference>
<feature type="signal peptide" evidence="2">
    <location>
        <begin position="1"/>
        <end position="22"/>
    </location>
</feature>
<organism evidence="4 5">
    <name type="scientific">Neolewinella antarctica</name>
    <dbReference type="NCBI Taxonomy" id="442734"/>
    <lineage>
        <taxon>Bacteria</taxon>
        <taxon>Pseudomonadati</taxon>
        <taxon>Bacteroidota</taxon>
        <taxon>Saprospiria</taxon>
        <taxon>Saprospirales</taxon>
        <taxon>Lewinellaceae</taxon>
        <taxon>Neolewinella</taxon>
    </lineage>
</organism>
<feature type="chain" id="PRO_5046364318" evidence="2">
    <location>
        <begin position="23"/>
        <end position="652"/>
    </location>
</feature>
<dbReference type="InterPro" id="IPR012338">
    <property type="entry name" value="Beta-lactam/transpept-like"/>
</dbReference>
<evidence type="ECO:0000313" key="4">
    <source>
        <dbReference type="EMBL" id="NJC25262.1"/>
    </source>
</evidence>
<dbReference type="RefSeq" id="WP_168036024.1">
    <property type="nucleotide sequence ID" value="NZ_JAATJH010000001.1"/>
</dbReference>
<dbReference type="SUPFAM" id="SSF56601">
    <property type="entry name" value="beta-lactamase/transpeptidase-like"/>
    <property type="match status" value="1"/>
</dbReference>
<dbReference type="Gene3D" id="3.40.710.10">
    <property type="entry name" value="DD-peptidase/beta-lactamase superfamily"/>
    <property type="match status" value="1"/>
</dbReference>
<dbReference type="Proteomes" id="UP000770785">
    <property type="component" value="Unassembled WGS sequence"/>
</dbReference>
<dbReference type="PANTHER" id="PTHR43283">
    <property type="entry name" value="BETA-LACTAMASE-RELATED"/>
    <property type="match status" value="1"/>
</dbReference>
<dbReference type="Pfam" id="PF00144">
    <property type="entry name" value="Beta-lactamase"/>
    <property type="match status" value="1"/>
</dbReference>
<evidence type="ECO:0000256" key="2">
    <source>
        <dbReference type="SAM" id="SignalP"/>
    </source>
</evidence>
<accession>A0ABX0X8Z8</accession>